<evidence type="ECO:0000259" key="2">
    <source>
        <dbReference type="Pfam" id="PF05598"/>
    </source>
</evidence>
<evidence type="ECO:0000313" key="3">
    <source>
        <dbReference type="EMBL" id="TCL52639.1"/>
    </source>
</evidence>
<organism evidence="3 4">
    <name type="scientific">Thermolongibacillus altinsuensis</name>
    <dbReference type="NCBI Taxonomy" id="575256"/>
    <lineage>
        <taxon>Bacteria</taxon>
        <taxon>Bacillati</taxon>
        <taxon>Bacillota</taxon>
        <taxon>Bacilli</taxon>
        <taxon>Bacillales</taxon>
        <taxon>Anoxybacillaceae</taxon>
        <taxon>Thermolongibacillus</taxon>
    </lineage>
</organism>
<name>A0A4R1QGJ2_9BACL</name>
<dbReference type="AlphaFoldDB" id="A0A4R1QGJ2"/>
<gene>
    <name evidence="3" type="ORF">EDD69_10244</name>
</gene>
<dbReference type="EMBL" id="SLUL01000002">
    <property type="protein sequence ID" value="TCL52639.1"/>
    <property type="molecule type" value="Genomic_DNA"/>
</dbReference>
<comment type="caution">
    <text evidence="3">The sequence shown here is derived from an EMBL/GenBank/DDBJ whole genome shotgun (WGS) entry which is preliminary data.</text>
</comment>
<keyword evidence="4" id="KW-1185">Reference proteome</keyword>
<reference evidence="3 4" key="1">
    <citation type="submission" date="2019-03" db="EMBL/GenBank/DDBJ databases">
        <title>Genomic Encyclopedia of Type Strains, Phase IV (KMG-IV): sequencing the most valuable type-strain genomes for metagenomic binning, comparative biology and taxonomic classification.</title>
        <authorList>
            <person name="Goeker M."/>
        </authorList>
    </citation>
    <scope>NUCLEOTIDE SEQUENCE [LARGE SCALE GENOMIC DNA]</scope>
    <source>
        <strain evidence="3 4">DSM 24979</strain>
    </source>
</reference>
<dbReference type="Proteomes" id="UP000295658">
    <property type="component" value="Unassembled WGS sequence"/>
</dbReference>
<feature type="domain" description="Transposase InsH N-terminal" evidence="2">
    <location>
        <begin position="44"/>
        <end position="119"/>
    </location>
</feature>
<dbReference type="Pfam" id="PF05598">
    <property type="entry name" value="DUF772"/>
    <property type="match status" value="1"/>
</dbReference>
<protein>
    <submittedName>
        <fullName evidence="3">Transposase-like protein DUF772</fullName>
    </submittedName>
</protein>
<evidence type="ECO:0000256" key="1">
    <source>
        <dbReference type="SAM" id="MobiDB-lite"/>
    </source>
</evidence>
<dbReference type="InterPro" id="IPR008490">
    <property type="entry name" value="Transposase_InsH_N"/>
</dbReference>
<evidence type="ECO:0000313" key="4">
    <source>
        <dbReference type="Proteomes" id="UP000295658"/>
    </source>
</evidence>
<sequence>MHIKNPPPWKSYTVTKTNYQGVDTIMISNLNKEHAWSYEIDPLLASLFRYIDSLSLPETPYVTGRPPVSKKSLLKCFFLKTYFSIDSLRKLVRILQRFRCFQRACGLDEVPHLSTFSRAAKWFRETGISCFSRTAAQRSRSTVSPNRADRQHGPSKQSLRFTGKMGSVHPIPLV</sequence>
<proteinExistence type="predicted"/>
<feature type="region of interest" description="Disordered" evidence="1">
    <location>
        <begin position="138"/>
        <end position="174"/>
    </location>
</feature>
<accession>A0A4R1QGJ2</accession>